<gene>
    <name evidence="1" type="ORF">LAH08_02299</name>
</gene>
<name>A0A328NAA9_9ACTN</name>
<protein>
    <submittedName>
        <fullName evidence="1">Uncharacterized protein</fullName>
    </submittedName>
</protein>
<evidence type="ECO:0000313" key="2">
    <source>
        <dbReference type="Proteomes" id="UP000248966"/>
    </source>
</evidence>
<dbReference type="EMBL" id="PYAA01000012">
    <property type="protein sequence ID" value="RAO02788.1"/>
    <property type="molecule type" value="Genomic_DNA"/>
</dbReference>
<dbReference type="AlphaFoldDB" id="A0A328NAA9"/>
<sequence length="58" mass="6759">MDNVVELDGVRDEPHREHTLQRAPLAGTHVDVLWSGIPQRYEYDSEVYRSTPNLPGWR</sequence>
<organism evidence="1 2">
    <name type="scientific">Micromonospora noduli</name>
    <dbReference type="NCBI Taxonomy" id="709876"/>
    <lineage>
        <taxon>Bacteria</taxon>
        <taxon>Bacillati</taxon>
        <taxon>Actinomycetota</taxon>
        <taxon>Actinomycetes</taxon>
        <taxon>Micromonosporales</taxon>
        <taxon>Micromonosporaceae</taxon>
        <taxon>Micromonospora</taxon>
    </lineage>
</organism>
<dbReference type="Proteomes" id="UP000248966">
    <property type="component" value="Unassembled WGS sequence"/>
</dbReference>
<evidence type="ECO:0000313" key="1">
    <source>
        <dbReference type="EMBL" id="RAO02788.1"/>
    </source>
</evidence>
<comment type="caution">
    <text evidence="1">The sequence shown here is derived from an EMBL/GenBank/DDBJ whole genome shotgun (WGS) entry which is preliminary data.</text>
</comment>
<accession>A0A328NAA9</accession>
<proteinExistence type="predicted"/>
<reference evidence="1 2" key="1">
    <citation type="submission" date="2018-03" db="EMBL/GenBank/DDBJ databases">
        <title>Defining the species Micromonospora saelicesensis and Micromonospora noduli under the framework of genomics.</title>
        <authorList>
            <person name="Riesco R."/>
            <person name="Trujillo M.E."/>
        </authorList>
    </citation>
    <scope>NUCLEOTIDE SEQUENCE [LARGE SCALE GENOMIC DNA]</scope>
    <source>
        <strain evidence="1 2">LAH08</strain>
    </source>
</reference>